<dbReference type="GO" id="GO:0016787">
    <property type="term" value="F:hydrolase activity"/>
    <property type="evidence" value="ECO:0007669"/>
    <property type="project" value="UniProtKB-UniRule"/>
</dbReference>
<feature type="domain" description="PNPLA" evidence="6">
    <location>
        <begin position="14"/>
        <end position="205"/>
    </location>
</feature>
<feature type="short sequence motif" description="GXSXG" evidence="4">
    <location>
        <begin position="48"/>
        <end position="52"/>
    </location>
</feature>
<evidence type="ECO:0000259" key="6">
    <source>
        <dbReference type="PROSITE" id="PS51635"/>
    </source>
</evidence>
<dbReference type="SUPFAM" id="SSF52151">
    <property type="entry name" value="FabD/lysophospholipase-like"/>
    <property type="match status" value="1"/>
</dbReference>
<keyword evidence="5" id="KW-0472">Membrane</keyword>
<name>A0A6N8F0L3_PAEMA</name>
<feature type="transmembrane region" description="Helical" evidence="5">
    <location>
        <begin position="12"/>
        <end position="34"/>
    </location>
</feature>
<evidence type="ECO:0000256" key="4">
    <source>
        <dbReference type="PROSITE-ProRule" id="PRU01161"/>
    </source>
</evidence>
<dbReference type="PANTHER" id="PTHR14226:SF57">
    <property type="entry name" value="BLR7027 PROTEIN"/>
    <property type="match status" value="1"/>
</dbReference>
<evidence type="ECO:0000256" key="5">
    <source>
        <dbReference type="SAM" id="Phobius"/>
    </source>
</evidence>
<protein>
    <submittedName>
        <fullName evidence="7">Patatin-like phospholipase family protein</fullName>
    </submittedName>
</protein>
<dbReference type="EMBL" id="WNZZ01000016">
    <property type="protein sequence ID" value="MUG24630.1"/>
    <property type="molecule type" value="Genomic_DNA"/>
</dbReference>
<dbReference type="InterPro" id="IPR016035">
    <property type="entry name" value="Acyl_Trfase/lysoPLipase"/>
</dbReference>
<keyword evidence="5" id="KW-1133">Transmembrane helix</keyword>
<feature type="short sequence motif" description="DGA/G" evidence="4">
    <location>
        <begin position="192"/>
        <end position="194"/>
    </location>
</feature>
<evidence type="ECO:0000256" key="2">
    <source>
        <dbReference type="ARBA" id="ARBA00022963"/>
    </source>
</evidence>
<organism evidence="7 8">
    <name type="scientific">Paenibacillus macerans</name>
    <name type="common">Bacillus macerans</name>
    <dbReference type="NCBI Taxonomy" id="44252"/>
    <lineage>
        <taxon>Bacteria</taxon>
        <taxon>Bacillati</taxon>
        <taxon>Bacillota</taxon>
        <taxon>Bacilli</taxon>
        <taxon>Bacillales</taxon>
        <taxon>Paenibacillaceae</taxon>
        <taxon>Paenibacillus</taxon>
    </lineage>
</organism>
<feature type="active site" description="Proton acceptor" evidence="4">
    <location>
        <position position="192"/>
    </location>
</feature>
<sequence length="284" mass="29663">MIAKLEHPASRAVVLGGGGITGMAWEIGVLAGLLEAGVALQEADRIIGTSAGAFVGVALASGYDLNKLFNEQHEPADSEVSATASESLMTAWLNAFSIGGKDPRRIGAAFGDIAKRNPEPVPAAMRRSAVLARLVTTDWPEKLQVTAMEVETGRLRLFDRSSGIPLVDAVSASGAVPGIWPMVRINGKWWMDGGMVSTTNAREAEGYGRIVILAPMPDGHGLIPGAKEDAATLHANAEVVLITPDRASLEAIGPNPYDPARRSRVAVAGKAQGIGIASSIGNKW</sequence>
<keyword evidence="5" id="KW-0812">Transmembrane</keyword>
<evidence type="ECO:0000256" key="3">
    <source>
        <dbReference type="ARBA" id="ARBA00023098"/>
    </source>
</evidence>
<dbReference type="PROSITE" id="PS51635">
    <property type="entry name" value="PNPLA"/>
    <property type="match status" value="1"/>
</dbReference>
<keyword evidence="3 4" id="KW-0443">Lipid metabolism</keyword>
<comment type="caution">
    <text evidence="7">The sequence shown here is derived from an EMBL/GenBank/DDBJ whole genome shotgun (WGS) entry which is preliminary data.</text>
</comment>
<dbReference type="PANTHER" id="PTHR14226">
    <property type="entry name" value="NEUROPATHY TARGET ESTERASE/SWISS CHEESE D.MELANOGASTER"/>
    <property type="match status" value="1"/>
</dbReference>
<feature type="active site" description="Nucleophile" evidence="4">
    <location>
        <position position="50"/>
    </location>
</feature>
<dbReference type="AlphaFoldDB" id="A0A6N8F0L3"/>
<keyword evidence="1 4" id="KW-0378">Hydrolase</keyword>
<evidence type="ECO:0000256" key="1">
    <source>
        <dbReference type="ARBA" id="ARBA00022801"/>
    </source>
</evidence>
<evidence type="ECO:0000313" key="7">
    <source>
        <dbReference type="EMBL" id="MUG24630.1"/>
    </source>
</evidence>
<proteinExistence type="predicted"/>
<dbReference type="RefSeq" id="WP_155620637.1">
    <property type="nucleotide sequence ID" value="NZ_CP086393.1"/>
</dbReference>
<comment type="caution">
    <text evidence="4">Lacks conserved residue(s) required for the propagation of feature annotation.</text>
</comment>
<dbReference type="Pfam" id="PF01734">
    <property type="entry name" value="Patatin"/>
    <property type="match status" value="1"/>
</dbReference>
<keyword evidence="2 4" id="KW-0442">Lipid degradation</keyword>
<dbReference type="Proteomes" id="UP000442469">
    <property type="component" value="Unassembled WGS sequence"/>
</dbReference>
<dbReference type="InterPro" id="IPR002641">
    <property type="entry name" value="PNPLA_dom"/>
</dbReference>
<dbReference type="Gene3D" id="3.40.1090.10">
    <property type="entry name" value="Cytosolic phospholipase A2 catalytic domain"/>
    <property type="match status" value="2"/>
</dbReference>
<accession>A0A6N8F0L3</accession>
<dbReference type="GO" id="GO:0016042">
    <property type="term" value="P:lipid catabolic process"/>
    <property type="evidence" value="ECO:0007669"/>
    <property type="project" value="UniProtKB-UniRule"/>
</dbReference>
<gene>
    <name evidence="7" type="ORF">GNQ08_19860</name>
</gene>
<evidence type="ECO:0000313" key="8">
    <source>
        <dbReference type="Proteomes" id="UP000442469"/>
    </source>
</evidence>
<dbReference type="InterPro" id="IPR050301">
    <property type="entry name" value="NTE"/>
</dbReference>
<reference evidence="7 8" key="1">
    <citation type="submission" date="2019-11" db="EMBL/GenBank/DDBJ databases">
        <title>Draft genome sequences of five Paenibacillus species of dairy origin.</title>
        <authorList>
            <person name="Olajide A.M."/>
            <person name="Chen S."/>
            <person name="Lapointe G."/>
        </authorList>
    </citation>
    <scope>NUCLEOTIDE SEQUENCE [LARGE SCALE GENOMIC DNA]</scope>
    <source>
        <strain evidence="7 8">3CT49</strain>
    </source>
</reference>